<evidence type="ECO:0000313" key="17">
    <source>
        <dbReference type="Proteomes" id="UP000694388"/>
    </source>
</evidence>
<evidence type="ECO:0000256" key="2">
    <source>
        <dbReference type="ARBA" id="ARBA00006003"/>
    </source>
</evidence>
<evidence type="ECO:0000256" key="11">
    <source>
        <dbReference type="ARBA" id="ARBA00023136"/>
    </source>
</evidence>
<evidence type="ECO:0000313" key="16">
    <source>
        <dbReference type="Ensembl" id="ENSEBUP00000026328.1"/>
    </source>
</evidence>
<reference evidence="16" key="2">
    <citation type="submission" date="2025-09" db="UniProtKB">
        <authorList>
            <consortium name="Ensembl"/>
        </authorList>
    </citation>
    <scope>IDENTIFICATION</scope>
</reference>
<evidence type="ECO:0000256" key="12">
    <source>
        <dbReference type="ARBA" id="ARBA00023157"/>
    </source>
</evidence>
<name>A0A8C4R9G1_EPTBU</name>
<dbReference type="PANTHER" id="PTHR45906:SF4">
    <property type="entry name" value="ALPHA-N-ACETYL-NEURAMINYL-2,3-BETA-GALACTOSYL-1,3-N-ACETYL-GALACTOSAMINIDE ALPHA-2,6-SIALYLTRANSFERASE"/>
    <property type="match status" value="1"/>
</dbReference>
<evidence type="ECO:0000256" key="4">
    <source>
        <dbReference type="ARBA" id="ARBA00022679"/>
    </source>
</evidence>
<dbReference type="InterPro" id="IPR001675">
    <property type="entry name" value="Glyco_trans_29"/>
</dbReference>
<keyword evidence="5 15" id="KW-0812">Transmembrane</keyword>
<dbReference type="GeneTree" id="ENSGT00940000157958"/>
<keyword evidence="4" id="KW-0808">Transferase</keyword>
<dbReference type="Gene3D" id="3.90.1480.20">
    <property type="entry name" value="Glycosyl transferase family 29"/>
    <property type="match status" value="1"/>
</dbReference>
<dbReference type="AlphaFoldDB" id="A0A8C4R9G1"/>
<dbReference type="GO" id="GO:0009311">
    <property type="term" value="P:oligosaccharide metabolic process"/>
    <property type="evidence" value="ECO:0007669"/>
    <property type="project" value="TreeGrafter"/>
</dbReference>
<evidence type="ECO:0000256" key="15">
    <source>
        <dbReference type="SAM" id="Phobius"/>
    </source>
</evidence>
<organism evidence="16 17">
    <name type="scientific">Eptatretus burgeri</name>
    <name type="common">Inshore hagfish</name>
    <dbReference type="NCBI Taxonomy" id="7764"/>
    <lineage>
        <taxon>Eukaryota</taxon>
        <taxon>Metazoa</taxon>
        <taxon>Chordata</taxon>
        <taxon>Craniata</taxon>
        <taxon>Vertebrata</taxon>
        <taxon>Cyclostomata</taxon>
        <taxon>Myxini</taxon>
        <taxon>Myxiniformes</taxon>
        <taxon>Myxinidae</taxon>
        <taxon>Eptatretinae</taxon>
        <taxon>Eptatretus</taxon>
    </lineage>
</organism>
<keyword evidence="3" id="KW-0328">Glycosyltransferase</keyword>
<dbReference type="GO" id="GO:0000139">
    <property type="term" value="C:Golgi membrane"/>
    <property type="evidence" value="ECO:0007669"/>
    <property type="project" value="UniProtKB-SubCell"/>
</dbReference>
<evidence type="ECO:0000256" key="14">
    <source>
        <dbReference type="ARBA" id="ARBA00043744"/>
    </source>
</evidence>
<evidence type="ECO:0000256" key="8">
    <source>
        <dbReference type="ARBA" id="ARBA00022989"/>
    </source>
</evidence>
<evidence type="ECO:0000256" key="13">
    <source>
        <dbReference type="ARBA" id="ARBA00023180"/>
    </source>
</evidence>
<evidence type="ECO:0000256" key="5">
    <source>
        <dbReference type="ARBA" id="ARBA00022692"/>
    </source>
</evidence>
<evidence type="ECO:0000256" key="7">
    <source>
        <dbReference type="ARBA" id="ARBA00022981"/>
    </source>
</evidence>
<accession>A0A8C4R9G1</accession>
<comment type="subcellular location">
    <subcellularLocation>
        <location evidence="1">Golgi apparatus membrane</location>
        <topology evidence="1">Single-pass type II membrane protein</topology>
    </subcellularLocation>
</comment>
<evidence type="ECO:0000256" key="9">
    <source>
        <dbReference type="ARBA" id="ARBA00023034"/>
    </source>
</evidence>
<dbReference type="OMA" id="DECTEYH"/>
<evidence type="ECO:0000256" key="3">
    <source>
        <dbReference type="ARBA" id="ARBA00022676"/>
    </source>
</evidence>
<keyword evidence="17" id="KW-1185">Reference proteome</keyword>
<dbReference type="GO" id="GO:0001665">
    <property type="term" value="F:alpha-N-acetylgalactosaminide alpha-2,6-sialyltransferase activity"/>
    <property type="evidence" value="ECO:0007669"/>
    <property type="project" value="TreeGrafter"/>
</dbReference>
<keyword evidence="7" id="KW-0730">Sialic acid</keyword>
<dbReference type="GO" id="GO:0001574">
    <property type="term" value="P:ganglioside biosynthetic process"/>
    <property type="evidence" value="ECO:0007669"/>
    <property type="project" value="TreeGrafter"/>
</dbReference>
<dbReference type="Proteomes" id="UP000694388">
    <property type="component" value="Unplaced"/>
</dbReference>
<keyword evidence="9" id="KW-0333">Golgi apparatus</keyword>
<protein>
    <submittedName>
        <fullName evidence="16">ST6 N-acetylgalactosaminide alpha-2,6-sialyltransferase 4</fullName>
    </submittedName>
</protein>
<reference evidence="16" key="1">
    <citation type="submission" date="2025-08" db="UniProtKB">
        <authorList>
            <consortium name="Ensembl"/>
        </authorList>
    </citation>
    <scope>IDENTIFICATION</scope>
</reference>
<keyword evidence="6" id="KW-0735">Signal-anchor</keyword>
<feature type="transmembrane region" description="Helical" evidence="15">
    <location>
        <begin position="218"/>
        <end position="238"/>
    </location>
</feature>
<keyword evidence="13" id="KW-0325">Glycoprotein</keyword>
<keyword evidence="10" id="KW-0443">Lipid metabolism</keyword>
<keyword evidence="8 15" id="KW-1133">Transmembrane helix</keyword>
<keyword evidence="11 15" id="KW-0472">Membrane</keyword>
<keyword evidence="12" id="KW-1015">Disulfide bond</keyword>
<evidence type="ECO:0000256" key="10">
    <source>
        <dbReference type="ARBA" id="ARBA00023098"/>
    </source>
</evidence>
<dbReference type="PANTHER" id="PTHR45906">
    <property type="entry name" value="ALPHA-N-ACETYL-NEURAMINYL-2,3-BETA-GALACTOSYL-1, 3-N-ACETYL-GALACTOSAMINIDE ALPHA-2,6-SIALYLTRANSFERASE-LIKE"/>
    <property type="match status" value="1"/>
</dbReference>
<comment type="similarity">
    <text evidence="2">Belongs to the glycosyltransferase 29 family.</text>
</comment>
<sequence length="282" mass="31712">RYVHTRRCISVLQPIRMHCPACAVVFSSGHLLDAGGGQNIDQAGCVFRMNTAPTQGYEQDVGSCTHVRVMSHTSIPILIRTFVLNPVGTNVTYVVWGPVQQMRRNKGGLGEPVGVTYRALKGLVGRHPGLSVYTLTEQEMKESDRIFLLETGKDRLKSGSYLSTGWFTLILALRIRNPTSKVPYHYYEPAGDTECATYRLHEVASRGAHRFITEKAVFGRWALLFIMLLGWMILNHFIHLDLPSTCEWELSVKNKLFNYQNFVRISALKPSLDQNLCAPTGK</sequence>
<dbReference type="Pfam" id="PF00777">
    <property type="entry name" value="Glyco_transf_29"/>
    <property type="match status" value="1"/>
</dbReference>
<evidence type="ECO:0000256" key="1">
    <source>
        <dbReference type="ARBA" id="ARBA00004323"/>
    </source>
</evidence>
<comment type="catalytic activity">
    <reaction evidence="14">
        <text>a ganglioside GM1b (d18:1(4E)) + CMP-N-acetyl-beta-neuraminate = a ganglioside GD1alpha (d18:1(4E)) + CMP + H(+)</text>
        <dbReference type="Rhea" id="RHEA:41968"/>
        <dbReference type="ChEBI" id="CHEBI:15378"/>
        <dbReference type="ChEBI" id="CHEBI:57812"/>
        <dbReference type="ChEBI" id="CHEBI:60377"/>
        <dbReference type="ChEBI" id="CHEBI:78568"/>
        <dbReference type="ChEBI" id="CHEBI:78569"/>
    </reaction>
    <physiologicalReaction direction="left-to-right" evidence="14">
        <dbReference type="Rhea" id="RHEA:41969"/>
    </physiologicalReaction>
</comment>
<evidence type="ECO:0000256" key="6">
    <source>
        <dbReference type="ARBA" id="ARBA00022968"/>
    </source>
</evidence>
<dbReference type="Ensembl" id="ENSEBUT00000026904.1">
    <property type="protein sequence ID" value="ENSEBUP00000026328.1"/>
    <property type="gene ID" value="ENSEBUG00000016217.1"/>
</dbReference>
<dbReference type="InterPro" id="IPR038578">
    <property type="entry name" value="GT29-like_sf"/>
</dbReference>
<proteinExistence type="inferred from homology"/>